<evidence type="ECO:0000256" key="3">
    <source>
        <dbReference type="ARBA" id="ARBA00022679"/>
    </source>
</evidence>
<dbReference type="GO" id="GO:0000428">
    <property type="term" value="C:DNA-directed RNA polymerase complex"/>
    <property type="evidence" value="ECO:0007669"/>
    <property type="project" value="UniProtKB-KW"/>
</dbReference>
<evidence type="ECO:0000313" key="9">
    <source>
        <dbReference type="EMBL" id="KRO25019.1"/>
    </source>
</evidence>
<evidence type="ECO:0000256" key="1">
    <source>
        <dbReference type="ARBA" id="ARBA00009828"/>
    </source>
</evidence>
<dbReference type="RefSeq" id="WP_024623939.1">
    <property type="nucleotide sequence ID" value="NZ_AYGX02000155.1"/>
</dbReference>
<evidence type="ECO:0000259" key="8">
    <source>
        <dbReference type="PROSITE" id="PS51913"/>
    </source>
</evidence>
<gene>
    <name evidence="6" type="primary">rpoE</name>
    <name evidence="9" type="ORF">DY78_GL001374</name>
</gene>
<organism evidence="9 10">
    <name type="scientific">Lactiplantibacillus fabifermentans DSM 21115</name>
    <dbReference type="NCBI Taxonomy" id="1413187"/>
    <lineage>
        <taxon>Bacteria</taxon>
        <taxon>Bacillati</taxon>
        <taxon>Bacillota</taxon>
        <taxon>Bacilli</taxon>
        <taxon>Lactobacillales</taxon>
        <taxon>Lactobacillaceae</taxon>
        <taxon>Lactiplantibacillus</taxon>
    </lineage>
</organism>
<feature type="domain" description="HTH HARE-type" evidence="8">
    <location>
        <begin position="14"/>
        <end position="81"/>
    </location>
</feature>
<dbReference type="PROSITE" id="PS51913">
    <property type="entry name" value="HTH_HARE"/>
    <property type="match status" value="1"/>
</dbReference>
<dbReference type="NCBIfam" id="TIGR04567">
    <property type="entry name" value="RNAP_delt_lowGC"/>
    <property type="match status" value="1"/>
</dbReference>
<feature type="compositionally biased region" description="Acidic residues" evidence="7">
    <location>
        <begin position="163"/>
        <end position="177"/>
    </location>
</feature>
<reference evidence="9 10" key="1">
    <citation type="journal article" date="2015" name="Genome Announc.">
        <title>Expanding the biotechnology potential of lactobacilli through comparative genomics of 213 strains and associated genera.</title>
        <authorList>
            <person name="Sun Z."/>
            <person name="Harris H.M."/>
            <person name="McCann A."/>
            <person name="Guo C."/>
            <person name="Argimon S."/>
            <person name="Zhang W."/>
            <person name="Yang X."/>
            <person name="Jeffery I.B."/>
            <person name="Cooney J.C."/>
            <person name="Kagawa T.F."/>
            <person name="Liu W."/>
            <person name="Song Y."/>
            <person name="Salvetti E."/>
            <person name="Wrobel A."/>
            <person name="Rasinkangas P."/>
            <person name="Parkhill J."/>
            <person name="Rea M.C."/>
            <person name="O'Sullivan O."/>
            <person name="Ritari J."/>
            <person name="Douillard F.P."/>
            <person name="Paul Ross R."/>
            <person name="Yang R."/>
            <person name="Briner A.E."/>
            <person name="Felis G.E."/>
            <person name="de Vos W.M."/>
            <person name="Barrangou R."/>
            <person name="Klaenhammer T.R."/>
            <person name="Caufield P.W."/>
            <person name="Cui Y."/>
            <person name="Zhang H."/>
            <person name="O'Toole P.W."/>
        </authorList>
    </citation>
    <scope>NUCLEOTIDE SEQUENCE [LARGE SCALE GENOMIC DNA]</scope>
    <source>
        <strain evidence="9 10">DSM 21115</strain>
    </source>
</reference>
<name>A0A0R2NK97_9LACO</name>
<dbReference type="InterPro" id="IPR029757">
    <property type="entry name" value="RpoE"/>
</dbReference>
<comment type="caution">
    <text evidence="9">The sequence shown here is derived from an EMBL/GenBank/DDBJ whole genome shotgun (WGS) entry which is preliminary data.</text>
</comment>
<accession>A0A0R2NK97</accession>
<dbReference type="InterPro" id="IPR038087">
    <property type="entry name" value="RNAP_delta_N_dom_sf"/>
</dbReference>
<dbReference type="Proteomes" id="UP000050920">
    <property type="component" value="Unassembled WGS sequence"/>
</dbReference>
<dbReference type="AlphaFoldDB" id="A0A0R2NK97"/>
<comment type="subunit">
    <text evidence="6">RNAP is composed of a core of 2 alpha, a beta and a beta' subunits. The core is associated with a delta subunit and one of several sigma factors.</text>
</comment>
<comment type="similarity">
    <text evidence="1 6">Belongs to the RpoE family.</text>
</comment>
<comment type="function">
    <text evidence="6">Participates in both the initiation and recycling phases of transcription. In the presence of the delta subunit, RNAP displays an increased specificity of transcription, a decreased affinity for nucleic acids, and an increased efficiency of RNA synthesis because of enhanced recycling.</text>
</comment>
<feature type="compositionally biased region" description="Acidic residues" evidence="7">
    <location>
        <begin position="188"/>
        <end position="206"/>
    </location>
</feature>
<keyword evidence="2 6" id="KW-0240">DNA-directed RNA polymerase</keyword>
<dbReference type="Pfam" id="PF05066">
    <property type="entry name" value="HARE-HTH"/>
    <property type="match status" value="1"/>
</dbReference>
<dbReference type="Gene3D" id="1.10.10.1250">
    <property type="entry name" value="RNA polymerase, subunit delta, N-terminal domain"/>
    <property type="match status" value="1"/>
</dbReference>
<dbReference type="GO" id="GO:0006355">
    <property type="term" value="P:regulation of DNA-templated transcription"/>
    <property type="evidence" value="ECO:0007669"/>
    <property type="project" value="UniProtKB-UniRule"/>
</dbReference>
<dbReference type="EMBL" id="AYGX02000155">
    <property type="protein sequence ID" value="KRO25019.1"/>
    <property type="molecule type" value="Genomic_DNA"/>
</dbReference>
<evidence type="ECO:0000313" key="10">
    <source>
        <dbReference type="Proteomes" id="UP000050920"/>
    </source>
</evidence>
<dbReference type="GO" id="GO:0003899">
    <property type="term" value="F:DNA-directed RNA polymerase activity"/>
    <property type="evidence" value="ECO:0007669"/>
    <property type="project" value="UniProtKB-UniRule"/>
</dbReference>
<evidence type="ECO:0000256" key="5">
    <source>
        <dbReference type="ARBA" id="ARBA00023163"/>
    </source>
</evidence>
<dbReference type="HAMAP" id="MF_00357">
    <property type="entry name" value="RNApol_bact_RpoE"/>
    <property type="match status" value="1"/>
</dbReference>
<evidence type="ECO:0000256" key="4">
    <source>
        <dbReference type="ARBA" id="ARBA00022695"/>
    </source>
</evidence>
<keyword evidence="3 6" id="KW-0808">Transferase</keyword>
<feature type="compositionally biased region" description="Acidic residues" evidence="7">
    <location>
        <begin position="119"/>
        <end position="154"/>
    </location>
</feature>
<sequence>MELKQFDGQKKSELSLIEVAHAILSQHGDVMAFADLTNAVQSYLGKSDEEIRERLSQFYTDLNIDGSFISLGDNMWGLRAWYPFESIDEAVIHTDDEEDEDRPKRKKRKKVNAFLADAGDDDDVIDYDDDDPEDDDNYEDDDDANSDDDDDDDSASSKYDELAGVDDSDDDAADETLPDGIEGQLSELNDDDDDDYDDEEDDEENK</sequence>
<protein>
    <recommendedName>
        <fullName evidence="6">Probable DNA-directed RNA polymerase subunit delta</fullName>
    </recommendedName>
    <alternativeName>
        <fullName evidence="6">RNAP delta factor</fullName>
    </alternativeName>
</protein>
<keyword evidence="5 6" id="KW-0804">Transcription</keyword>
<evidence type="ECO:0000256" key="7">
    <source>
        <dbReference type="SAM" id="MobiDB-lite"/>
    </source>
</evidence>
<evidence type="ECO:0000256" key="2">
    <source>
        <dbReference type="ARBA" id="ARBA00022478"/>
    </source>
</evidence>
<proteinExistence type="inferred from homology"/>
<keyword evidence="10" id="KW-1185">Reference proteome</keyword>
<feature type="region of interest" description="Disordered" evidence="7">
    <location>
        <begin position="119"/>
        <end position="206"/>
    </location>
</feature>
<keyword evidence="4 6" id="KW-0548">Nucleotidyltransferase</keyword>
<dbReference type="InterPro" id="IPR007759">
    <property type="entry name" value="Asxl_HARE-HTH"/>
</dbReference>
<evidence type="ECO:0000256" key="6">
    <source>
        <dbReference type="HAMAP-Rule" id="MF_00357"/>
    </source>
</evidence>
<dbReference type="GO" id="GO:0006351">
    <property type="term" value="P:DNA-templated transcription"/>
    <property type="evidence" value="ECO:0007669"/>
    <property type="project" value="InterPro"/>
</dbReference>